<evidence type="ECO:0000256" key="1">
    <source>
        <dbReference type="ARBA" id="ARBA00004651"/>
    </source>
</evidence>
<dbReference type="PANTHER" id="PTHR32089">
    <property type="entry name" value="METHYL-ACCEPTING CHEMOTAXIS PROTEIN MCPB"/>
    <property type="match status" value="1"/>
</dbReference>
<evidence type="ECO:0000256" key="2">
    <source>
        <dbReference type="ARBA" id="ARBA00022475"/>
    </source>
</evidence>
<evidence type="ECO:0000313" key="14">
    <source>
        <dbReference type="EMBL" id="WJW68957.1"/>
    </source>
</evidence>
<dbReference type="EMBL" id="CP128400">
    <property type="protein sequence ID" value="WJW68957.1"/>
    <property type="molecule type" value="Genomic_DNA"/>
</dbReference>
<organism evidence="13 15">
    <name type="scientific">Candidatus Chlorohelix allophototropha</name>
    <dbReference type="NCBI Taxonomy" id="3003348"/>
    <lineage>
        <taxon>Bacteria</taxon>
        <taxon>Bacillati</taxon>
        <taxon>Chloroflexota</taxon>
        <taxon>Chloroflexia</taxon>
        <taxon>Candidatus Chloroheliales</taxon>
        <taxon>Candidatus Chloroheliaceae</taxon>
        <taxon>Candidatus Chlorohelix</taxon>
    </lineage>
</organism>
<dbReference type="InterPro" id="IPR003660">
    <property type="entry name" value="HAMP_dom"/>
</dbReference>
<dbReference type="Pfam" id="PF02743">
    <property type="entry name" value="dCache_1"/>
    <property type="match status" value="1"/>
</dbReference>
<keyword evidence="7 9" id="KW-0807">Transducer</keyword>
<dbReference type="SUPFAM" id="SSF58104">
    <property type="entry name" value="Methyl-accepting chemotaxis protein (MCP) signaling domain"/>
    <property type="match status" value="1"/>
</dbReference>
<evidence type="ECO:0000256" key="6">
    <source>
        <dbReference type="ARBA" id="ARBA00023136"/>
    </source>
</evidence>
<evidence type="ECO:0000313" key="15">
    <source>
        <dbReference type="Proteomes" id="UP000521676"/>
    </source>
</evidence>
<dbReference type="CDD" id="cd06225">
    <property type="entry name" value="HAMP"/>
    <property type="match status" value="2"/>
</dbReference>
<evidence type="ECO:0000259" key="11">
    <source>
        <dbReference type="PROSITE" id="PS50111"/>
    </source>
</evidence>
<sequence>MQKLFRVQDWSIFYKLLAAFIIIALAALIPVSIINQQQARQGLLQEAQRNLSNLSRNTTNAVSDYLFERARDMDQIAINDALVNFMKTAQTDRSALGPNNRDQRDTVTLIRTRAPLMGQDTYLVLANPTGQIEITSEPEGGLRAGESNNISDQTYFQDIISKKKTVVITDPQIVHFNEKSGTVDAVITFAAPVHDASSQIIGIVAARIPLNDIWQIVNADKEAAGPGSFAMLVDSSGVRIADSRSTDDALGNSKYLFSVLYAIPASGTGSAQELLATNRFPKDFNFANKQDTIQGIFDRSQSQNFDTNNRFFEIKLNNADYQGAYGRTSSKQWSYYVLVPNSTFAAAANNITNTSIILGIIAVVLLLIVAFFLANTLTQPIRRIIRVLGRIGIGDFDARVPVTNQDELGQLSITLNAMFDNTLTLIQSREEKEQLQSQITRLLEEISTVAEGDLTVQAEVTADMTGAIADSFNLMIEELRKTIINIQRANSQTNDYVNLMVENAQRLDRVSDRQANRVMSVSGNVNEMNIAIQRVSAAANDAAKVAQEARANAGYGEEAVTRTISSMNRIRNNVQETAKKIKRLGESSQQIGEIVKLIDDIADQTNMLALNAAIQAATAGEQGKGFSMVTEEVRRLAQRSSNAAREIAHLVKSIQDDTAAAVVAMEEGTSEVVEGSRIADEAGKALIAIEEVVGKLANLSFAISESSVQQAGTSNDIARSMNEISSLTQEAVALRHQSGEVVKMVEKTAQELRSSVAAFKVTEDTPTFDALNLYAPHAQTQDELPAPTFAPPLVPVAQTNGKPLEISNPAGFSHLNDNGDIDLSSLLTDESDFFDSIFDEVGANKTPVEPPQAMG</sequence>
<keyword evidence="5 10" id="KW-1133">Transmembrane helix</keyword>
<keyword evidence="4 10" id="KW-0812">Transmembrane</keyword>
<accession>A0A8T7MA73</accession>
<dbReference type="Proteomes" id="UP000521676">
    <property type="component" value="Unassembled WGS sequence"/>
</dbReference>
<name>A0A8T7MA73_9CHLR</name>
<dbReference type="Gene3D" id="3.30.450.20">
    <property type="entry name" value="PAS domain"/>
    <property type="match status" value="1"/>
</dbReference>
<comment type="subcellular location">
    <subcellularLocation>
        <location evidence="1">Cell membrane</location>
        <topology evidence="1">Multi-pass membrane protein</topology>
    </subcellularLocation>
</comment>
<dbReference type="GO" id="GO:0005886">
    <property type="term" value="C:plasma membrane"/>
    <property type="evidence" value="ECO:0007669"/>
    <property type="project" value="UniProtKB-SubCell"/>
</dbReference>
<dbReference type="AlphaFoldDB" id="A0A8T7MA73"/>
<dbReference type="PROSITE" id="PS50885">
    <property type="entry name" value="HAMP"/>
    <property type="match status" value="2"/>
</dbReference>
<feature type="domain" description="HAMP" evidence="12">
    <location>
        <begin position="433"/>
        <end position="484"/>
    </location>
</feature>
<evidence type="ECO:0000256" key="8">
    <source>
        <dbReference type="ARBA" id="ARBA00029447"/>
    </source>
</evidence>
<dbReference type="CDD" id="cd11386">
    <property type="entry name" value="MCP_signal"/>
    <property type="match status" value="1"/>
</dbReference>
<feature type="transmembrane region" description="Helical" evidence="10">
    <location>
        <begin position="356"/>
        <end position="377"/>
    </location>
</feature>
<dbReference type="Pfam" id="PF00015">
    <property type="entry name" value="MCPsignal"/>
    <property type="match status" value="1"/>
</dbReference>
<evidence type="ECO:0000313" key="13">
    <source>
        <dbReference type="EMBL" id="NWJ49029.1"/>
    </source>
</evidence>
<dbReference type="FunFam" id="1.10.287.950:FF:000001">
    <property type="entry name" value="Methyl-accepting chemotaxis sensory transducer"/>
    <property type="match status" value="1"/>
</dbReference>
<keyword evidence="6 10" id="KW-0472">Membrane</keyword>
<proteinExistence type="inferred from homology"/>
<evidence type="ECO:0000313" key="16">
    <source>
        <dbReference type="Proteomes" id="UP001431572"/>
    </source>
</evidence>
<dbReference type="GO" id="GO:0006935">
    <property type="term" value="P:chemotaxis"/>
    <property type="evidence" value="ECO:0007669"/>
    <property type="project" value="UniProtKB-KW"/>
</dbReference>
<dbReference type="GO" id="GO:0007165">
    <property type="term" value="P:signal transduction"/>
    <property type="evidence" value="ECO:0007669"/>
    <property type="project" value="UniProtKB-KW"/>
</dbReference>
<reference evidence="13 15" key="1">
    <citation type="submission" date="2020-06" db="EMBL/GenBank/DDBJ databases">
        <title>Anoxygenic phototrophic Chloroflexota member uses a Type I reaction center.</title>
        <authorList>
            <person name="Tsuji J.M."/>
            <person name="Shaw N.A."/>
            <person name="Nagashima S."/>
            <person name="Venkiteswaran J."/>
            <person name="Schiff S.L."/>
            <person name="Hanada S."/>
            <person name="Tank M."/>
            <person name="Neufeld J.D."/>
        </authorList>
    </citation>
    <scope>NUCLEOTIDE SEQUENCE [LARGE SCALE GENOMIC DNA]</scope>
    <source>
        <strain evidence="13">L227-S17</strain>
    </source>
</reference>
<evidence type="ECO:0000256" key="4">
    <source>
        <dbReference type="ARBA" id="ARBA00022692"/>
    </source>
</evidence>
<evidence type="ECO:0000259" key="12">
    <source>
        <dbReference type="PROSITE" id="PS50885"/>
    </source>
</evidence>
<dbReference type="Gene3D" id="1.10.287.950">
    <property type="entry name" value="Methyl-accepting chemotaxis protein"/>
    <property type="match status" value="1"/>
</dbReference>
<dbReference type="Pfam" id="PF00672">
    <property type="entry name" value="HAMP"/>
    <property type="match status" value="1"/>
</dbReference>
<dbReference type="SMART" id="SM00304">
    <property type="entry name" value="HAMP"/>
    <property type="match status" value="2"/>
</dbReference>
<dbReference type="SUPFAM" id="SSF103190">
    <property type="entry name" value="Sensory domain-like"/>
    <property type="match status" value="1"/>
</dbReference>
<reference evidence="14" key="2">
    <citation type="journal article" date="2024" name="Nature">
        <title>Anoxygenic phototroph of the Chloroflexota uses a type I reaction centre.</title>
        <authorList>
            <person name="Tsuji J.M."/>
            <person name="Shaw N.A."/>
            <person name="Nagashima S."/>
            <person name="Venkiteswaran J.J."/>
            <person name="Schiff S.L."/>
            <person name="Watanabe T."/>
            <person name="Fukui M."/>
            <person name="Hanada S."/>
            <person name="Tank M."/>
            <person name="Neufeld J.D."/>
        </authorList>
    </citation>
    <scope>NUCLEOTIDE SEQUENCE</scope>
    <source>
        <strain evidence="14">L227-S17</strain>
    </source>
</reference>
<dbReference type="PROSITE" id="PS50111">
    <property type="entry name" value="CHEMOTAXIS_TRANSDUC_2"/>
    <property type="match status" value="1"/>
</dbReference>
<gene>
    <name evidence="13" type="ORF">HXX08_24495</name>
    <name evidence="14" type="ORF">OZ401_004584</name>
</gene>
<dbReference type="InterPro" id="IPR004089">
    <property type="entry name" value="MCPsignal_dom"/>
</dbReference>
<protein>
    <submittedName>
        <fullName evidence="13">HAMP domain-containing protein</fullName>
    </submittedName>
    <submittedName>
        <fullName evidence="14">Methyl-accepting chemotaxis protein</fullName>
    </submittedName>
</protein>
<feature type="domain" description="Methyl-accepting transducer" evidence="11">
    <location>
        <begin position="489"/>
        <end position="725"/>
    </location>
</feature>
<keyword evidence="3" id="KW-0145">Chemotaxis</keyword>
<evidence type="ECO:0000256" key="9">
    <source>
        <dbReference type="PROSITE-ProRule" id="PRU00284"/>
    </source>
</evidence>
<evidence type="ECO:0000256" key="10">
    <source>
        <dbReference type="SAM" id="Phobius"/>
    </source>
</evidence>
<dbReference type="PANTHER" id="PTHR32089:SF119">
    <property type="entry name" value="METHYL-ACCEPTING CHEMOTAXIS PROTEIN CTPL"/>
    <property type="match status" value="1"/>
</dbReference>
<evidence type="ECO:0000256" key="3">
    <source>
        <dbReference type="ARBA" id="ARBA00022500"/>
    </source>
</evidence>
<feature type="transmembrane region" description="Helical" evidence="10">
    <location>
        <begin position="12"/>
        <end position="34"/>
    </location>
</feature>
<keyword evidence="16" id="KW-1185">Reference proteome</keyword>
<comment type="similarity">
    <text evidence="8">Belongs to the methyl-accepting chemotaxis (MCP) protein family.</text>
</comment>
<dbReference type="Gene3D" id="6.10.340.10">
    <property type="match status" value="1"/>
</dbReference>
<feature type="domain" description="HAMP" evidence="12">
    <location>
        <begin position="375"/>
        <end position="427"/>
    </location>
</feature>
<dbReference type="SUPFAM" id="SSF158472">
    <property type="entry name" value="HAMP domain-like"/>
    <property type="match status" value="1"/>
</dbReference>
<dbReference type="CDD" id="cd12914">
    <property type="entry name" value="PDC1_DGC_like"/>
    <property type="match status" value="1"/>
</dbReference>
<evidence type="ECO:0000256" key="7">
    <source>
        <dbReference type="ARBA" id="ARBA00023224"/>
    </source>
</evidence>
<dbReference type="InterPro" id="IPR033479">
    <property type="entry name" value="dCache_1"/>
</dbReference>
<keyword evidence="2" id="KW-1003">Cell membrane</keyword>
<dbReference type="InterPro" id="IPR029151">
    <property type="entry name" value="Sensor-like_sf"/>
</dbReference>
<dbReference type="EMBL" id="JACATZ010000003">
    <property type="protein sequence ID" value="NWJ49029.1"/>
    <property type="molecule type" value="Genomic_DNA"/>
</dbReference>
<dbReference type="SMART" id="SM00283">
    <property type="entry name" value="MA"/>
    <property type="match status" value="1"/>
</dbReference>
<dbReference type="RefSeq" id="WP_341470862.1">
    <property type="nucleotide sequence ID" value="NZ_CP128400.1"/>
</dbReference>
<evidence type="ECO:0000256" key="5">
    <source>
        <dbReference type="ARBA" id="ARBA00022989"/>
    </source>
</evidence>
<dbReference type="Proteomes" id="UP001431572">
    <property type="component" value="Chromosome 2"/>
</dbReference>